<name>A0AAD6U023_9AGAR</name>
<evidence type="ECO:0000313" key="3">
    <source>
        <dbReference type="Proteomes" id="UP001222325"/>
    </source>
</evidence>
<protein>
    <submittedName>
        <fullName evidence="2">Uncharacterized protein</fullName>
    </submittedName>
</protein>
<evidence type="ECO:0000256" key="1">
    <source>
        <dbReference type="SAM" id="MobiDB-lite"/>
    </source>
</evidence>
<evidence type="ECO:0000313" key="2">
    <source>
        <dbReference type="EMBL" id="KAJ7085456.1"/>
    </source>
</evidence>
<sequence>MSAAALSNAGGATLAQKALHNEHELSPVGHSTPLAPESMRAHPPSLPAALAAAHAQSPANSRPDVRAGLGPPTANATSPLSGDLRRAACVAGTDSSPAVRRCARLWHRPAYASLAAVHIPAASFARSLCPAPPPMRTFKRADHHLRHLGLEQRGESERDSAGVPEAVKRWTAHKGFGLQPGGERSSRPVGGRWRTPRTHDVPRIRGRLCRAAERRGSGIEREYLPFVLPSPPTTRLYAAASDFAPQRRGGSADVPNATAHAGFGVQGAARDSALKAAHAHDVPRIRGWLCALGSAGLCDGVAEGLWRLWREMRAQRQRQLVARTPRVKGGNDAEALKEDPFLQVHADWEGDNTLLAGTSRNEESVTSVLTPATSAHVLDEERGAFELDVGISGDDEFGEWAGWGGENARAVEEAETCDNISVVGLLDKE</sequence>
<dbReference type="EMBL" id="JARJCN010000034">
    <property type="protein sequence ID" value="KAJ7085456.1"/>
    <property type="molecule type" value="Genomic_DNA"/>
</dbReference>
<organism evidence="2 3">
    <name type="scientific">Mycena belliarum</name>
    <dbReference type="NCBI Taxonomy" id="1033014"/>
    <lineage>
        <taxon>Eukaryota</taxon>
        <taxon>Fungi</taxon>
        <taxon>Dikarya</taxon>
        <taxon>Basidiomycota</taxon>
        <taxon>Agaricomycotina</taxon>
        <taxon>Agaricomycetes</taxon>
        <taxon>Agaricomycetidae</taxon>
        <taxon>Agaricales</taxon>
        <taxon>Marasmiineae</taxon>
        <taxon>Mycenaceae</taxon>
        <taxon>Mycena</taxon>
    </lineage>
</organism>
<feature type="region of interest" description="Disordered" evidence="1">
    <location>
        <begin position="173"/>
        <end position="198"/>
    </location>
</feature>
<proteinExistence type="predicted"/>
<comment type="caution">
    <text evidence="2">The sequence shown here is derived from an EMBL/GenBank/DDBJ whole genome shotgun (WGS) entry which is preliminary data.</text>
</comment>
<gene>
    <name evidence="2" type="ORF">B0H15DRAFT_988432</name>
</gene>
<feature type="compositionally biased region" description="Low complexity" evidence="1">
    <location>
        <begin position="41"/>
        <end position="59"/>
    </location>
</feature>
<keyword evidence="3" id="KW-1185">Reference proteome</keyword>
<dbReference type="AlphaFoldDB" id="A0AAD6U023"/>
<feature type="region of interest" description="Disordered" evidence="1">
    <location>
        <begin position="26"/>
        <end position="80"/>
    </location>
</feature>
<accession>A0AAD6U023</accession>
<dbReference type="Proteomes" id="UP001222325">
    <property type="component" value="Unassembled WGS sequence"/>
</dbReference>
<reference evidence="2" key="1">
    <citation type="submission" date="2023-03" db="EMBL/GenBank/DDBJ databases">
        <title>Massive genome expansion in bonnet fungi (Mycena s.s.) driven by repeated elements and novel gene families across ecological guilds.</title>
        <authorList>
            <consortium name="Lawrence Berkeley National Laboratory"/>
            <person name="Harder C.B."/>
            <person name="Miyauchi S."/>
            <person name="Viragh M."/>
            <person name="Kuo A."/>
            <person name="Thoen E."/>
            <person name="Andreopoulos B."/>
            <person name="Lu D."/>
            <person name="Skrede I."/>
            <person name="Drula E."/>
            <person name="Henrissat B."/>
            <person name="Morin E."/>
            <person name="Kohler A."/>
            <person name="Barry K."/>
            <person name="LaButti K."/>
            <person name="Morin E."/>
            <person name="Salamov A."/>
            <person name="Lipzen A."/>
            <person name="Mereny Z."/>
            <person name="Hegedus B."/>
            <person name="Baldrian P."/>
            <person name="Stursova M."/>
            <person name="Weitz H."/>
            <person name="Taylor A."/>
            <person name="Grigoriev I.V."/>
            <person name="Nagy L.G."/>
            <person name="Martin F."/>
            <person name="Kauserud H."/>
        </authorList>
    </citation>
    <scope>NUCLEOTIDE SEQUENCE</scope>
    <source>
        <strain evidence="2">CBHHK173m</strain>
    </source>
</reference>